<proteinExistence type="predicted"/>
<sequence>MKAYICPKCGWIRVVSRRRNVECFKCGEPHMVVTKLPYEKIGHMTEEERESYAKTWLYMHKAKSE</sequence>
<dbReference type="Proteomes" id="UP000606720">
    <property type="component" value="Unassembled WGS sequence"/>
</dbReference>
<dbReference type="InterPro" id="IPR029040">
    <property type="entry name" value="RPABC4/Spt4"/>
</dbReference>
<keyword evidence="1" id="KW-0240">DNA-directed RNA polymerase</keyword>
<dbReference type="EMBL" id="JACOPH010000001">
    <property type="protein sequence ID" value="MBC5712835.1"/>
    <property type="molecule type" value="Genomic_DNA"/>
</dbReference>
<protein>
    <submittedName>
        <fullName evidence="1">DNA-directed RNA polymerase subunit M</fullName>
    </submittedName>
</protein>
<accession>A0A923LL50</accession>
<organism evidence="1 2">
    <name type="scientific">Roseburia zhanii</name>
    <dbReference type="NCBI Taxonomy" id="2763064"/>
    <lineage>
        <taxon>Bacteria</taxon>
        <taxon>Bacillati</taxon>
        <taxon>Bacillota</taxon>
        <taxon>Clostridia</taxon>
        <taxon>Lachnospirales</taxon>
        <taxon>Lachnospiraceae</taxon>
        <taxon>Roseburia</taxon>
    </lineage>
</organism>
<keyword evidence="2" id="KW-1185">Reference proteome</keyword>
<gene>
    <name evidence="1" type="ORF">H8S17_01190</name>
</gene>
<dbReference type="RefSeq" id="WP_178051639.1">
    <property type="nucleotide sequence ID" value="NZ_JACOPH010000001.1"/>
</dbReference>
<dbReference type="GO" id="GO:0000428">
    <property type="term" value="C:DNA-directed RNA polymerase complex"/>
    <property type="evidence" value="ECO:0007669"/>
    <property type="project" value="UniProtKB-KW"/>
</dbReference>
<reference evidence="1" key="1">
    <citation type="submission" date="2020-08" db="EMBL/GenBank/DDBJ databases">
        <title>Genome public.</title>
        <authorList>
            <person name="Liu C."/>
            <person name="Sun Q."/>
        </authorList>
    </citation>
    <scope>NUCLEOTIDE SEQUENCE</scope>
    <source>
        <strain evidence="1">BX1005</strain>
    </source>
</reference>
<evidence type="ECO:0000313" key="2">
    <source>
        <dbReference type="Proteomes" id="UP000606720"/>
    </source>
</evidence>
<name>A0A923LL50_9FIRM</name>
<comment type="caution">
    <text evidence="1">The sequence shown here is derived from an EMBL/GenBank/DDBJ whole genome shotgun (WGS) entry which is preliminary data.</text>
</comment>
<keyword evidence="1" id="KW-0804">Transcription</keyword>
<evidence type="ECO:0000313" key="1">
    <source>
        <dbReference type="EMBL" id="MBC5712835.1"/>
    </source>
</evidence>
<dbReference type="SUPFAM" id="SSF63393">
    <property type="entry name" value="RNA polymerase subunits"/>
    <property type="match status" value="1"/>
</dbReference>
<dbReference type="AlphaFoldDB" id="A0A923LL50"/>